<organism evidence="2 3">
    <name type="scientific">Apostasia shenzhenica</name>
    <dbReference type="NCBI Taxonomy" id="1088818"/>
    <lineage>
        <taxon>Eukaryota</taxon>
        <taxon>Viridiplantae</taxon>
        <taxon>Streptophyta</taxon>
        <taxon>Embryophyta</taxon>
        <taxon>Tracheophyta</taxon>
        <taxon>Spermatophyta</taxon>
        <taxon>Magnoliopsida</taxon>
        <taxon>Liliopsida</taxon>
        <taxon>Asparagales</taxon>
        <taxon>Orchidaceae</taxon>
        <taxon>Apostasioideae</taxon>
        <taxon>Apostasia</taxon>
    </lineage>
</organism>
<dbReference type="EMBL" id="KZ451974">
    <property type="protein sequence ID" value="PKA56300.1"/>
    <property type="molecule type" value="Genomic_DNA"/>
</dbReference>
<feature type="region of interest" description="Disordered" evidence="1">
    <location>
        <begin position="12"/>
        <end position="34"/>
    </location>
</feature>
<evidence type="ECO:0000256" key="1">
    <source>
        <dbReference type="SAM" id="MobiDB-lite"/>
    </source>
</evidence>
<evidence type="ECO:0000313" key="2">
    <source>
        <dbReference type="EMBL" id="PKA56300.1"/>
    </source>
</evidence>
<gene>
    <name evidence="2" type="ORF">AXF42_Ash011230</name>
</gene>
<accession>A0A2I0AL83</accession>
<dbReference type="Proteomes" id="UP000236161">
    <property type="component" value="Unassembled WGS sequence"/>
</dbReference>
<dbReference type="AlphaFoldDB" id="A0A2I0AL83"/>
<reference evidence="2 3" key="1">
    <citation type="journal article" date="2017" name="Nature">
        <title>The Apostasia genome and the evolution of orchids.</title>
        <authorList>
            <person name="Zhang G.Q."/>
            <person name="Liu K.W."/>
            <person name="Li Z."/>
            <person name="Lohaus R."/>
            <person name="Hsiao Y.Y."/>
            <person name="Niu S.C."/>
            <person name="Wang J.Y."/>
            <person name="Lin Y.C."/>
            <person name="Xu Q."/>
            <person name="Chen L.J."/>
            <person name="Yoshida K."/>
            <person name="Fujiwara S."/>
            <person name="Wang Z.W."/>
            <person name="Zhang Y.Q."/>
            <person name="Mitsuda N."/>
            <person name="Wang M."/>
            <person name="Liu G.H."/>
            <person name="Pecoraro L."/>
            <person name="Huang H.X."/>
            <person name="Xiao X.J."/>
            <person name="Lin M."/>
            <person name="Wu X.Y."/>
            <person name="Wu W.L."/>
            <person name="Chen Y.Y."/>
            <person name="Chang S.B."/>
            <person name="Sakamoto S."/>
            <person name="Ohme-Takagi M."/>
            <person name="Yagi M."/>
            <person name="Zeng S.J."/>
            <person name="Shen C.Y."/>
            <person name="Yeh C.M."/>
            <person name="Luo Y.B."/>
            <person name="Tsai W.C."/>
            <person name="Van de Peer Y."/>
            <person name="Liu Z.J."/>
        </authorList>
    </citation>
    <scope>NUCLEOTIDE SEQUENCE [LARGE SCALE GENOMIC DNA]</scope>
    <source>
        <strain evidence="3">cv. Shenzhen</strain>
        <tissue evidence="2">Stem</tissue>
    </source>
</reference>
<keyword evidence="3" id="KW-1185">Reference proteome</keyword>
<evidence type="ECO:0000313" key="3">
    <source>
        <dbReference type="Proteomes" id="UP000236161"/>
    </source>
</evidence>
<name>A0A2I0AL83_9ASPA</name>
<protein>
    <submittedName>
        <fullName evidence="2">Uncharacterized protein</fullName>
    </submittedName>
</protein>
<feature type="region of interest" description="Disordered" evidence="1">
    <location>
        <begin position="52"/>
        <end position="73"/>
    </location>
</feature>
<sequence length="157" mass="16542">MGSTCRGACHMSSGEISLSPKRQPHRGTTWGRGGRRRWSLKAVVGDVSRSQRLMPDAPTGADLTGANSAWGAGGQRRKRRGIACLIELAISSGDVSPWEGIPPGCALPKNLTLTSADLTCENFAWGSARPVGQRCSRGMDAVFTRTLRGVDADGSGC</sequence>
<proteinExistence type="predicted"/>